<dbReference type="Proteomes" id="UP000292385">
    <property type="component" value="Unassembled WGS sequence"/>
</dbReference>
<reference evidence="4 5" key="1">
    <citation type="submission" date="2019-02" db="EMBL/GenBank/DDBJ databases">
        <title>Kribbella capetownensis sp. nov. and Kribbella speibonae sp. nov., isolated from soil.</title>
        <authorList>
            <person name="Curtis S.M."/>
            <person name="Norton I."/>
            <person name="Everest G.J."/>
            <person name="Meyers P.R."/>
        </authorList>
    </citation>
    <scope>NUCLEOTIDE SEQUENCE [LARGE SCALE GENOMIC DNA]</scope>
    <source>
        <strain evidence="2 4">SK5</strain>
        <strain evidence="3 5">YM55</strain>
    </source>
</reference>
<accession>A0A4R0IFB2</accession>
<evidence type="ECO:0000313" key="3">
    <source>
        <dbReference type="EMBL" id="TCC30714.1"/>
    </source>
</evidence>
<dbReference type="Proteomes" id="UP000294225">
    <property type="component" value="Unassembled WGS sequence"/>
</dbReference>
<sequence length="75" mass="7539">MPEPPALYEVTIPSEDGPTTTVTDAAGVAALVRQAAATGRRVHIAPSPTTPDAASGPASKPSSRARSVGTSDLTR</sequence>
<dbReference type="AlphaFoldDB" id="A0A4R0IFB2"/>
<keyword evidence="4" id="KW-1185">Reference proteome</keyword>
<comment type="caution">
    <text evidence="3">The sequence shown here is derived from an EMBL/GenBank/DDBJ whole genome shotgun (WGS) entry which is preliminary data.</text>
</comment>
<evidence type="ECO:0000313" key="2">
    <source>
        <dbReference type="EMBL" id="TCC24828.1"/>
    </source>
</evidence>
<dbReference type="EMBL" id="SJJY01000002">
    <property type="protein sequence ID" value="TCC24828.1"/>
    <property type="molecule type" value="Genomic_DNA"/>
</dbReference>
<feature type="compositionally biased region" description="Polar residues" evidence="1">
    <location>
        <begin position="60"/>
        <end position="75"/>
    </location>
</feature>
<protein>
    <submittedName>
        <fullName evidence="3">Uncharacterized protein</fullName>
    </submittedName>
</protein>
<feature type="region of interest" description="Disordered" evidence="1">
    <location>
        <begin position="38"/>
        <end position="75"/>
    </location>
</feature>
<evidence type="ECO:0000313" key="4">
    <source>
        <dbReference type="Proteomes" id="UP000292385"/>
    </source>
</evidence>
<gene>
    <name evidence="2" type="ORF">E0H58_11515</name>
    <name evidence="3" type="ORF">E0H92_36945</name>
</gene>
<name>A0A4R0IFB2_9ACTN</name>
<organism evidence="3 5">
    <name type="scientific">Kribbella speibonae</name>
    <dbReference type="NCBI Taxonomy" id="1572660"/>
    <lineage>
        <taxon>Bacteria</taxon>
        <taxon>Bacillati</taxon>
        <taxon>Actinomycetota</taxon>
        <taxon>Actinomycetes</taxon>
        <taxon>Propionibacteriales</taxon>
        <taxon>Kribbellaceae</taxon>
        <taxon>Kribbella</taxon>
    </lineage>
</organism>
<evidence type="ECO:0000256" key="1">
    <source>
        <dbReference type="SAM" id="MobiDB-lite"/>
    </source>
</evidence>
<evidence type="ECO:0000313" key="5">
    <source>
        <dbReference type="Proteomes" id="UP000294225"/>
    </source>
</evidence>
<proteinExistence type="predicted"/>
<dbReference type="EMBL" id="SJKC01000007">
    <property type="protein sequence ID" value="TCC30714.1"/>
    <property type="molecule type" value="Genomic_DNA"/>
</dbReference>